<evidence type="ECO:0000313" key="3">
    <source>
        <dbReference type="EMBL" id="GHA07502.1"/>
    </source>
</evidence>
<dbReference type="Pfam" id="PF00589">
    <property type="entry name" value="Phage_integrase"/>
    <property type="match status" value="1"/>
</dbReference>
<dbReference type="GO" id="GO:0015074">
    <property type="term" value="P:DNA integration"/>
    <property type="evidence" value="ECO:0007669"/>
    <property type="project" value="InterPro"/>
</dbReference>
<dbReference type="InterPro" id="IPR002104">
    <property type="entry name" value="Integrase_catalytic"/>
</dbReference>
<dbReference type="GO" id="GO:0006310">
    <property type="term" value="P:DNA recombination"/>
    <property type="evidence" value="ECO:0007669"/>
    <property type="project" value="UniProtKB-KW"/>
</dbReference>
<evidence type="ECO:0000313" key="4">
    <source>
        <dbReference type="Proteomes" id="UP000623010"/>
    </source>
</evidence>
<organism evidence="3 4">
    <name type="scientific">Streptomyces echinoruber</name>
    <dbReference type="NCBI Taxonomy" id="68898"/>
    <lineage>
        <taxon>Bacteria</taxon>
        <taxon>Bacillati</taxon>
        <taxon>Actinomycetota</taxon>
        <taxon>Actinomycetes</taxon>
        <taxon>Kitasatosporales</taxon>
        <taxon>Streptomycetaceae</taxon>
        <taxon>Streptomyces</taxon>
    </lineage>
</organism>
<dbReference type="Gene3D" id="1.10.443.10">
    <property type="entry name" value="Intergrase catalytic core"/>
    <property type="match status" value="1"/>
</dbReference>
<dbReference type="InterPro" id="IPR013762">
    <property type="entry name" value="Integrase-like_cat_sf"/>
</dbReference>
<keyword evidence="4" id="KW-1185">Reference proteome</keyword>
<dbReference type="EMBL" id="BMWH01000027">
    <property type="protein sequence ID" value="GHA07502.1"/>
    <property type="molecule type" value="Genomic_DNA"/>
</dbReference>
<protein>
    <recommendedName>
        <fullName evidence="2">Tyr recombinase domain-containing protein</fullName>
    </recommendedName>
</protein>
<evidence type="ECO:0000256" key="1">
    <source>
        <dbReference type="ARBA" id="ARBA00023172"/>
    </source>
</evidence>
<reference evidence="3" key="1">
    <citation type="journal article" date="2014" name="Int. J. Syst. Evol. Microbiol.">
        <title>Complete genome sequence of Corynebacterium casei LMG S-19264T (=DSM 44701T), isolated from a smear-ripened cheese.</title>
        <authorList>
            <consortium name="US DOE Joint Genome Institute (JGI-PGF)"/>
            <person name="Walter F."/>
            <person name="Albersmeier A."/>
            <person name="Kalinowski J."/>
            <person name="Ruckert C."/>
        </authorList>
    </citation>
    <scope>NUCLEOTIDE SEQUENCE</scope>
    <source>
        <strain evidence="3">JCM 5016</strain>
    </source>
</reference>
<dbReference type="AlphaFoldDB" id="A0A918RP46"/>
<evidence type="ECO:0000259" key="2">
    <source>
        <dbReference type="Pfam" id="PF00589"/>
    </source>
</evidence>
<dbReference type="InterPro" id="IPR011010">
    <property type="entry name" value="DNA_brk_join_enz"/>
</dbReference>
<dbReference type="GO" id="GO:0003677">
    <property type="term" value="F:DNA binding"/>
    <property type="evidence" value="ECO:0007669"/>
    <property type="project" value="InterPro"/>
</dbReference>
<dbReference type="RefSeq" id="WP_190060037.1">
    <property type="nucleotide sequence ID" value="NZ_BMWH01000027.1"/>
</dbReference>
<proteinExistence type="predicted"/>
<keyword evidence="1" id="KW-0233">DNA recombination</keyword>
<reference evidence="3" key="2">
    <citation type="submission" date="2020-09" db="EMBL/GenBank/DDBJ databases">
        <authorList>
            <person name="Sun Q."/>
            <person name="Ohkuma M."/>
        </authorList>
    </citation>
    <scope>NUCLEOTIDE SEQUENCE</scope>
    <source>
        <strain evidence="3">JCM 5016</strain>
    </source>
</reference>
<dbReference type="SUPFAM" id="SSF56349">
    <property type="entry name" value="DNA breaking-rejoining enzymes"/>
    <property type="match status" value="1"/>
</dbReference>
<dbReference type="Proteomes" id="UP000623010">
    <property type="component" value="Unassembled WGS sequence"/>
</dbReference>
<gene>
    <name evidence="3" type="ORF">GCM10010389_53460</name>
</gene>
<sequence>MLLTLIAEHPAEVCGARWNEDVDLIGSGTVAVGNTRTIVYDRRQPKGFRNTVVEKEPKTHNGRRVRLYDTRHACLSWMANNGVPDTVVPAWAGHSDLSFTKRVYVLSPSGSTSTLILRASGLARTSWVNFSADGT</sequence>
<comment type="caution">
    <text evidence="3">The sequence shown here is derived from an EMBL/GenBank/DDBJ whole genome shotgun (WGS) entry which is preliminary data.</text>
</comment>
<name>A0A918RP46_9ACTN</name>
<accession>A0A918RP46</accession>
<feature type="domain" description="Tyr recombinase" evidence="2">
    <location>
        <begin position="59"/>
        <end position="105"/>
    </location>
</feature>